<dbReference type="PANTHER" id="PTHR31917">
    <property type="entry name" value="AGENET DOMAIN-CONTAINING PROTEIN-RELATED"/>
    <property type="match status" value="1"/>
</dbReference>
<dbReference type="RefSeq" id="XP_060669036.1">
    <property type="nucleotide sequence ID" value="XM_060813053.1"/>
</dbReference>
<evidence type="ECO:0000259" key="1">
    <source>
        <dbReference type="SMART" id="SM00743"/>
    </source>
</evidence>
<evidence type="ECO:0000313" key="3">
    <source>
        <dbReference type="RefSeq" id="XP_060669036.1"/>
    </source>
</evidence>
<sequence length="159" mass="18537">MAQEESSSECVDGVNLKMEGIKRKFRKGTIVEVRSDEEGYKGSWYTVKIVEILENDNVLVEYQTLKTDDETEFLKEEKDASDIRPCPFVVQHAYPYVLGERVDAWYNDGWWVGCIYKILHCSKYTVFFAMSNELLEFEHSELRPHLEWIGGKWIAALKA</sequence>
<dbReference type="CDD" id="cd20405">
    <property type="entry name" value="Tudor_Agenet_AtDUF_rpt1_3"/>
    <property type="match status" value="1"/>
</dbReference>
<evidence type="ECO:0000313" key="2">
    <source>
        <dbReference type="Proteomes" id="UP001652623"/>
    </source>
</evidence>
<keyword evidence="2" id="KW-1185">Reference proteome</keyword>
<accession>A0ABM3ZX21</accession>
<dbReference type="Pfam" id="PF05641">
    <property type="entry name" value="Agenet"/>
    <property type="match status" value="1"/>
</dbReference>
<reference evidence="3" key="1">
    <citation type="submission" date="2025-08" db="UniProtKB">
        <authorList>
            <consortium name="RefSeq"/>
        </authorList>
    </citation>
    <scope>IDENTIFICATION</scope>
    <source>
        <tissue evidence="3">Seedling</tissue>
    </source>
</reference>
<dbReference type="InterPro" id="IPR014002">
    <property type="entry name" value="Agenet_dom_plant"/>
</dbReference>
<dbReference type="GeneID" id="107433332"/>
<dbReference type="InterPro" id="IPR008395">
    <property type="entry name" value="Agenet-like_dom"/>
</dbReference>
<proteinExistence type="predicted"/>
<gene>
    <name evidence="3" type="primary">LOC107433332</name>
</gene>
<name>A0ABM3ZX21_ZIZJJ</name>
<feature type="domain" description="Agenet" evidence="1">
    <location>
        <begin position="23"/>
        <end position="91"/>
    </location>
</feature>
<dbReference type="Proteomes" id="UP001652623">
    <property type="component" value="Chromosome 11"/>
</dbReference>
<protein>
    <submittedName>
        <fullName evidence="3">Protein AGENET DOMAIN (AGD)-CONTAINING P1</fullName>
    </submittedName>
</protein>
<dbReference type="PANTHER" id="PTHR31917:SF147">
    <property type="entry name" value="AGENET DOMAIN-CONTAINING PROTEIN"/>
    <property type="match status" value="1"/>
</dbReference>
<organism evidence="2 3">
    <name type="scientific">Ziziphus jujuba</name>
    <name type="common">Chinese jujube</name>
    <name type="synonym">Ziziphus sativa</name>
    <dbReference type="NCBI Taxonomy" id="326968"/>
    <lineage>
        <taxon>Eukaryota</taxon>
        <taxon>Viridiplantae</taxon>
        <taxon>Streptophyta</taxon>
        <taxon>Embryophyta</taxon>
        <taxon>Tracheophyta</taxon>
        <taxon>Spermatophyta</taxon>
        <taxon>Magnoliopsida</taxon>
        <taxon>eudicotyledons</taxon>
        <taxon>Gunneridae</taxon>
        <taxon>Pentapetalae</taxon>
        <taxon>rosids</taxon>
        <taxon>fabids</taxon>
        <taxon>Rosales</taxon>
        <taxon>Rhamnaceae</taxon>
        <taxon>Paliureae</taxon>
        <taxon>Ziziphus</taxon>
    </lineage>
</organism>
<dbReference type="CDD" id="cd20406">
    <property type="entry name" value="Tudor_Agenet_AtDUF_rpt2_4"/>
    <property type="match status" value="1"/>
</dbReference>
<feature type="domain" description="Agenet" evidence="1">
    <location>
        <begin position="94"/>
        <end position="150"/>
    </location>
</feature>
<dbReference type="SMART" id="SM00743">
    <property type="entry name" value="Agenet"/>
    <property type="match status" value="2"/>
</dbReference>